<proteinExistence type="predicted"/>
<gene>
    <name evidence="1" type="ORF">GALL_470280</name>
</gene>
<name>A0A1J5PUT1_9ZZZZ</name>
<protein>
    <submittedName>
        <fullName evidence="1">Uncharacterized protein</fullName>
    </submittedName>
</protein>
<accession>A0A1J5PUT1</accession>
<dbReference type="AlphaFoldDB" id="A0A1J5PUT1"/>
<reference evidence="1" key="1">
    <citation type="submission" date="2016-10" db="EMBL/GenBank/DDBJ databases">
        <title>Sequence of Gallionella enrichment culture.</title>
        <authorList>
            <person name="Poehlein A."/>
            <person name="Muehling M."/>
            <person name="Daniel R."/>
        </authorList>
    </citation>
    <scope>NUCLEOTIDE SEQUENCE</scope>
</reference>
<organism evidence="1">
    <name type="scientific">mine drainage metagenome</name>
    <dbReference type="NCBI Taxonomy" id="410659"/>
    <lineage>
        <taxon>unclassified sequences</taxon>
        <taxon>metagenomes</taxon>
        <taxon>ecological metagenomes</taxon>
    </lineage>
</organism>
<comment type="caution">
    <text evidence="1">The sequence shown here is derived from an EMBL/GenBank/DDBJ whole genome shotgun (WGS) entry which is preliminary data.</text>
</comment>
<dbReference type="EMBL" id="MLJW01003766">
    <property type="protein sequence ID" value="OIQ71356.1"/>
    <property type="molecule type" value="Genomic_DNA"/>
</dbReference>
<sequence>MEREDLPLIRDHLRFVDHKARDGVGLVIGQVPVGGAVEVADRHRAFDHRVAGFRAFDRVFRIDVEFVGDLAHDLFKNIIKRDEAAQAAVFVNHQREMGVAAQELAHLVVERRGFRHEIGLHRDLHHVKIAQRGGFAVGAAHQAVNLTQQILGVDHAHHVLRLAAVGRDAGVRRGEALGDDLIGVGIGVGHLDLTAVAHHLFDRAVAKVERAQQAVAVFLHHRAFRVAERDGADDFFAKG</sequence>
<evidence type="ECO:0000313" key="1">
    <source>
        <dbReference type="EMBL" id="OIQ71356.1"/>
    </source>
</evidence>